<evidence type="ECO:0000313" key="10">
    <source>
        <dbReference type="EMBL" id="MBB5152827.1"/>
    </source>
</evidence>
<evidence type="ECO:0000256" key="7">
    <source>
        <dbReference type="SAM" id="Phobius"/>
    </source>
</evidence>
<reference evidence="10 11" key="1">
    <citation type="submission" date="2020-08" db="EMBL/GenBank/DDBJ databases">
        <title>Sequencing the genomes of 1000 actinobacteria strains.</title>
        <authorList>
            <person name="Klenk H.-P."/>
        </authorList>
    </citation>
    <scope>NUCLEOTIDE SEQUENCE [LARGE SCALE GENOMIC DNA]</scope>
    <source>
        <strain evidence="10 11">DSM 45584</strain>
    </source>
</reference>
<evidence type="ECO:0000259" key="9">
    <source>
        <dbReference type="Pfam" id="PF25179"/>
    </source>
</evidence>
<proteinExistence type="inferred from homology"/>
<comment type="subcellular location">
    <subcellularLocation>
        <location evidence="1">Endoplasmic reticulum membrane</location>
        <topology evidence="1">Multi-pass membrane protein</topology>
    </subcellularLocation>
</comment>
<dbReference type="PANTHER" id="PTHR14463:SF10">
    <property type="entry name" value="LIPASE MATURATION FACTOR 1"/>
    <property type="match status" value="1"/>
</dbReference>
<feature type="domain" description="Lipase maturation factor 1/2 C-terminal" evidence="9">
    <location>
        <begin position="327"/>
        <end position="462"/>
    </location>
</feature>
<feature type="transmembrane region" description="Helical" evidence="7">
    <location>
        <begin position="96"/>
        <end position="115"/>
    </location>
</feature>
<accession>A0A840PYI6</accession>
<organism evidence="10 11">
    <name type="scientific">Saccharopolyspora phatthalungensis</name>
    <dbReference type="NCBI Taxonomy" id="664693"/>
    <lineage>
        <taxon>Bacteria</taxon>
        <taxon>Bacillati</taxon>
        <taxon>Actinomycetota</taxon>
        <taxon>Actinomycetes</taxon>
        <taxon>Pseudonocardiales</taxon>
        <taxon>Pseudonocardiaceae</taxon>
        <taxon>Saccharopolyspora</taxon>
    </lineage>
</organism>
<feature type="transmembrane region" description="Helical" evidence="7">
    <location>
        <begin position="287"/>
        <end position="307"/>
    </location>
</feature>
<evidence type="ECO:0000256" key="3">
    <source>
        <dbReference type="ARBA" id="ARBA00022692"/>
    </source>
</evidence>
<dbReference type="EMBL" id="JACHIW010000001">
    <property type="protein sequence ID" value="MBB5152827.1"/>
    <property type="molecule type" value="Genomic_DNA"/>
</dbReference>
<evidence type="ECO:0000256" key="2">
    <source>
        <dbReference type="ARBA" id="ARBA00005512"/>
    </source>
</evidence>
<dbReference type="AlphaFoldDB" id="A0A840PYI6"/>
<gene>
    <name evidence="10" type="ORF">BJ970_000361</name>
</gene>
<feature type="transmembrane region" description="Helical" evidence="7">
    <location>
        <begin position="12"/>
        <end position="33"/>
    </location>
</feature>
<keyword evidence="3 7" id="KW-0812">Transmembrane</keyword>
<comment type="similarity">
    <text evidence="2">Belongs to the lipase maturation factor family.</text>
</comment>
<comment type="caution">
    <text evidence="10">The sequence shown here is derived from an EMBL/GenBank/DDBJ whole genome shotgun (WGS) entry which is preliminary data.</text>
</comment>
<dbReference type="InterPro" id="IPR009613">
    <property type="entry name" value="LMF"/>
</dbReference>
<dbReference type="Pfam" id="PF25179">
    <property type="entry name" value="LMF1_C"/>
    <property type="match status" value="1"/>
</dbReference>
<sequence length="470" mass="53884">MWDWFSAPDYWAARFAVQHLLAIGYLVGFLSAARQFRGLLGERGLTPIPRFLAHVPFSQSPSLFYLHYSDRFFAGVSWAGVIGSLLALVVDRAPLWAWIVLWLVLWLLYLSIVNVGQIWYSFGWESLLLETGFLAIFLGPGSIEPPAPVLWLLCWLLFRVEFGAGLIKLRGDSCWRDFTALYYHHETQPMPGPLSRWFHRLPRPLHKVEVVANHGAQLVVPFLLFAPQPAATVAALIIVATQGWLMVSGNFAWLNLLTITLAFSAMGSWLLHWVTPDPPPPTDPPRWFVTAVLAVTVVFVVLSYWPVRNMLGQRQVMNRSFNKLHLGNTYGAFGSMTRTRYEVIFEGAADSGADWLEYEFKGKPGDPRRRPPQVAPYHLRLDWLMWFLAISPSYGRTWLPKLVEALLRNEAHVLRLLRHNPFPESPPMLVRAELYRYRFTTRAERRETGAYWMRSRVGDFLPPLALEDLE</sequence>
<feature type="domain" description="Lipase maturation factor 1/2 N-terminal" evidence="8">
    <location>
        <begin position="120"/>
        <end position="266"/>
    </location>
</feature>
<feature type="transmembrane region" description="Helical" evidence="7">
    <location>
        <begin position="127"/>
        <end position="143"/>
    </location>
</feature>
<evidence type="ECO:0000313" key="11">
    <source>
        <dbReference type="Proteomes" id="UP000584374"/>
    </source>
</evidence>
<feature type="transmembrane region" description="Helical" evidence="7">
    <location>
        <begin position="72"/>
        <end position="90"/>
    </location>
</feature>
<protein>
    <submittedName>
        <fullName evidence="10">Putative membrane protein YhdT</fullName>
    </submittedName>
</protein>
<dbReference type="Pfam" id="PF06762">
    <property type="entry name" value="LMF1"/>
    <property type="match status" value="1"/>
</dbReference>
<evidence type="ECO:0000256" key="5">
    <source>
        <dbReference type="ARBA" id="ARBA00022989"/>
    </source>
</evidence>
<keyword evidence="6 7" id="KW-0472">Membrane</keyword>
<evidence type="ECO:0000256" key="6">
    <source>
        <dbReference type="ARBA" id="ARBA00023136"/>
    </source>
</evidence>
<feature type="transmembrane region" description="Helical" evidence="7">
    <location>
        <begin position="252"/>
        <end position="275"/>
    </location>
</feature>
<dbReference type="InterPro" id="IPR057433">
    <property type="entry name" value="LMF1/2_C"/>
</dbReference>
<dbReference type="RefSeq" id="WP_184722765.1">
    <property type="nucleotide sequence ID" value="NZ_JACHIW010000001.1"/>
</dbReference>
<evidence type="ECO:0000259" key="8">
    <source>
        <dbReference type="Pfam" id="PF06762"/>
    </source>
</evidence>
<dbReference type="GO" id="GO:0051604">
    <property type="term" value="P:protein maturation"/>
    <property type="evidence" value="ECO:0007669"/>
    <property type="project" value="InterPro"/>
</dbReference>
<dbReference type="PANTHER" id="PTHR14463">
    <property type="entry name" value="LIPASE MATURATION FACTOR"/>
    <property type="match status" value="1"/>
</dbReference>
<keyword evidence="5 7" id="KW-1133">Transmembrane helix</keyword>
<dbReference type="Proteomes" id="UP000584374">
    <property type="component" value="Unassembled WGS sequence"/>
</dbReference>
<evidence type="ECO:0000256" key="4">
    <source>
        <dbReference type="ARBA" id="ARBA00022824"/>
    </source>
</evidence>
<name>A0A840PYI6_9PSEU</name>
<dbReference type="InterPro" id="IPR057434">
    <property type="entry name" value="LMF1/2_N"/>
</dbReference>
<keyword evidence="11" id="KW-1185">Reference proteome</keyword>
<evidence type="ECO:0000256" key="1">
    <source>
        <dbReference type="ARBA" id="ARBA00004477"/>
    </source>
</evidence>
<keyword evidence="4" id="KW-0256">Endoplasmic reticulum</keyword>